<comment type="caution">
    <text evidence="3">The sequence shown here is derived from an EMBL/GenBank/DDBJ whole genome shotgun (WGS) entry which is preliminary data.</text>
</comment>
<dbReference type="AlphaFoldDB" id="A0A9P9KU97"/>
<evidence type="ECO:0000259" key="2">
    <source>
        <dbReference type="Pfam" id="PF13193"/>
    </source>
</evidence>
<protein>
    <submittedName>
        <fullName evidence="3">Uncharacterized protein</fullName>
    </submittedName>
</protein>
<dbReference type="GO" id="GO:0031956">
    <property type="term" value="F:medium-chain fatty acid-CoA ligase activity"/>
    <property type="evidence" value="ECO:0007669"/>
    <property type="project" value="TreeGrafter"/>
</dbReference>
<dbReference type="OrthoDB" id="10253115at2759"/>
<sequence>MDIPPTQLPHRGLSLVRGSSTPELFQLTFGQLVDQQAARYGPKDAVLVGWTNARLSFQDLSLRTKELARGLLAMGVGKGDRIAILSGDDERVVELFFAAGRIGAVLVILNKTYTVNECMRALEHTDPSILFIADVVNRRSTLPILDQLQTLQRSLQRVVLVRWDEVPIRSEITWDHVLQGASSVSTERLEKIQASVDINAVVNFQFTSGTTGSPKATMLSHFNVINNGFMIGEYLQLTHEDVLCCAPPLFHCFGLVAGLMATFTHGAAIGFAGRDFDPVQVVDLLVRERCTALHGVPTMYIAILKHLDKIGVTIDTIRTGIAAGTKVPPALISEIQERLGYQFVGNTYGMTETSPASFMTSVTDTLDQQLYTVGRVMPHVTAKVIDQENRILPVGARGELCVSGYLLQQGYYNNPDKTAEVMIRDENGVLWMHTGDEATIDEHGYCRITGRIKDIIIRGGENIYPLEIEEHILSHPTISNVSVVGLKDERYGEAVAAFMQIRPGHDKPSHEAIRGWVHDELGRHKAPQHTFWLGPGEMITEYPVTGSGKVRKEVLRELGNRILEQSEARRVVAKL</sequence>
<name>A0A9P9KU97_FUSSL</name>
<keyword evidence="4" id="KW-1185">Reference proteome</keyword>
<dbReference type="InterPro" id="IPR025110">
    <property type="entry name" value="AMP-bd_C"/>
</dbReference>
<dbReference type="Pfam" id="PF00501">
    <property type="entry name" value="AMP-binding"/>
    <property type="match status" value="1"/>
</dbReference>
<gene>
    <name evidence="3" type="ORF">B0J15DRAFT_545361</name>
</gene>
<dbReference type="Gene3D" id="3.30.300.30">
    <property type="match status" value="1"/>
</dbReference>
<evidence type="ECO:0000259" key="1">
    <source>
        <dbReference type="Pfam" id="PF00501"/>
    </source>
</evidence>
<dbReference type="InterPro" id="IPR042099">
    <property type="entry name" value="ANL_N_sf"/>
</dbReference>
<dbReference type="Proteomes" id="UP000736672">
    <property type="component" value="Unassembled WGS sequence"/>
</dbReference>
<dbReference type="EMBL" id="JAGTJS010000005">
    <property type="protein sequence ID" value="KAH7268503.1"/>
    <property type="molecule type" value="Genomic_DNA"/>
</dbReference>
<feature type="domain" description="AMP-binding enzyme C-terminal" evidence="2">
    <location>
        <begin position="467"/>
        <end position="530"/>
    </location>
</feature>
<feature type="domain" description="AMP-dependent synthetase/ligase" evidence="1">
    <location>
        <begin position="34"/>
        <end position="412"/>
    </location>
</feature>
<dbReference type="GO" id="GO:0006631">
    <property type="term" value="P:fatty acid metabolic process"/>
    <property type="evidence" value="ECO:0007669"/>
    <property type="project" value="TreeGrafter"/>
</dbReference>
<proteinExistence type="predicted"/>
<dbReference type="InterPro" id="IPR000873">
    <property type="entry name" value="AMP-dep_synth/lig_dom"/>
</dbReference>
<dbReference type="PANTHER" id="PTHR43201:SF6">
    <property type="entry name" value="ACYL COA SYNTHETASE (EUROFUNG)"/>
    <property type="match status" value="1"/>
</dbReference>
<accession>A0A9P9KU97</accession>
<reference evidence="3" key="1">
    <citation type="journal article" date="2021" name="Nat. Commun.">
        <title>Genetic determinants of endophytism in the Arabidopsis root mycobiome.</title>
        <authorList>
            <person name="Mesny F."/>
            <person name="Miyauchi S."/>
            <person name="Thiergart T."/>
            <person name="Pickel B."/>
            <person name="Atanasova L."/>
            <person name="Karlsson M."/>
            <person name="Huettel B."/>
            <person name="Barry K.W."/>
            <person name="Haridas S."/>
            <person name="Chen C."/>
            <person name="Bauer D."/>
            <person name="Andreopoulos W."/>
            <person name="Pangilinan J."/>
            <person name="LaButti K."/>
            <person name="Riley R."/>
            <person name="Lipzen A."/>
            <person name="Clum A."/>
            <person name="Drula E."/>
            <person name="Henrissat B."/>
            <person name="Kohler A."/>
            <person name="Grigoriev I.V."/>
            <person name="Martin F.M."/>
            <person name="Hacquard S."/>
        </authorList>
    </citation>
    <scope>NUCLEOTIDE SEQUENCE</scope>
    <source>
        <strain evidence="3">FSSC 5 MPI-SDFR-AT-0091</strain>
    </source>
</reference>
<dbReference type="SUPFAM" id="SSF56801">
    <property type="entry name" value="Acetyl-CoA synthetase-like"/>
    <property type="match status" value="1"/>
</dbReference>
<dbReference type="PANTHER" id="PTHR43201">
    <property type="entry name" value="ACYL-COA SYNTHETASE"/>
    <property type="match status" value="1"/>
</dbReference>
<dbReference type="Pfam" id="PF13193">
    <property type="entry name" value="AMP-binding_C"/>
    <property type="match status" value="1"/>
</dbReference>
<dbReference type="Gene3D" id="3.40.50.12780">
    <property type="entry name" value="N-terminal domain of ligase-like"/>
    <property type="match status" value="1"/>
</dbReference>
<evidence type="ECO:0000313" key="4">
    <source>
        <dbReference type="Proteomes" id="UP000736672"/>
    </source>
</evidence>
<dbReference type="InterPro" id="IPR045851">
    <property type="entry name" value="AMP-bd_C_sf"/>
</dbReference>
<organism evidence="3 4">
    <name type="scientific">Fusarium solani</name>
    <name type="common">Filamentous fungus</name>
    <dbReference type="NCBI Taxonomy" id="169388"/>
    <lineage>
        <taxon>Eukaryota</taxon>
        <taxon>Fungi</taxon>
        <taxon>Dikarya</taxon>
        <taxon>Ascomycota</taxon>
        <taxon>Pezizomycotina</taxon>
        <taxon>Sordariomycetes</taxon>
        <taxon>Hypocreomycetidae</taxon>
        <taxon>Hypocreales</taxon>
        <taxon>Nectriaceae</taxon>
        <taxon>Fusarium</taxon>
        <taxon>Fusarium solani species complex</taxon>
    </lineage>
</organism>
<evidence type="ECO:0000313" key="3">
    <source>
        <dbReference type="EMBL" id="KAH7268503.1"/>
    </source>
</evidence>